<organism evidence="13 14">
    <name type="scientific">Candidatus Enterocola intestinipullorum</name>
    <dbReference type="NCBI Taxonomy" id="2840783"/>
    <lineage>
        <taxon>Bacteria</taxon>
        <taxon>Pseudomonadati</taxon>
        <taxon>Bacteroidota</taxon>
        <taxon>Bacteroidia</taxon>
        <taxon>Bacteroidales</taxon>
        <taxon>Candidatus Enterocola</taxon>
    </lineage>
</organism>
<keyword evidence="10 11" id="KW-0472">Membrane</keyword>
<sequence>MIKLIILSITQCLLLCGGQVFLKFALMKTGSFAWSRDFWSGLLTNWQFAACGLCYAAGSLLWMYILKHFPFSMAYPMISLSYVFGMFAAIVFFNETVSASRWLGVLLIMGGCLLVAR</sequence>
<dbReference type="InterPro" id="IPR000620">
    <property type="entry name" value="EamA_dom"/>
</dbReference>
<comment type="caution">
    <text evidence="13">The sequence shown here is derived from an EMBL/GenBank/DDBJ whole genome shotgun (WGS) entry which is preliminary data.</text>
</comment>
<dbReference type="PANTHER" id="PTHR30561">
    <property type="entry name" value="SMR FAMILY PROTON-DEPENDENT DRUG EFFLUX TRANSPORTER SUGE"/>
    <property type="match status" value="1"/>
</dbReference>
<dbReference type="PANTHER" id="PTHR30561:SF9">
    <property type="entry name" value="4-AMINO-4-DEOXY-L-ARABINOSE-PHOSPHOUNDECAPRENOL FLIPPASE SUBUNIT ARNF-RELATED"/>
    <property type="match status" value="1"/>
</dbReference>
<evidence type="ECO:0000313" key="13">
    <source>
        <dbReference type="EMBL" id="MBO8447286.1"/>
    </source>
</evidence>
<dbReference type="Gene3D" id="1.10.3730.20">
    <property type="match status" value="1"/>
</dbReference>
<evidence type="ECO:0000256" key="8">
    <source>
        <dbReference type="ARBA" id="ARBA00022989"/>
    </source>
</evidence>
<dbReference type="Proteomes" id="UP000823637">
    <property type="component" value="Unassembled WGS sequence"/>
</dbReference>
<proteinExistence type="predicted"/>
<dbReference type="InterPro" id="IPR000390">
    <property type="entry name" value="Small_drug/metabolite_transptr"/>
</dbReference>
<keyword evidence="5" id="KW-0441">Lipid A biosynthesis</keyword>
<accession>A0A9D9HD90</accession>
<keyword evidence="4" id="KW-0997">Cell inner membrane</keyword>
<comment type="subcellular location">
    <subcellularLocation>
        <location evidence="1">Cell membrane</location>
        <topology evidence="1">Multi-pass membrane protein</topology>
    </subcellularLocation>
</comment>
<evidence type="ECO:0000256" key="3">
    <source>
        <dbReference type="ARBA" id="ARBA00022516"/>
    </source>
</evidence>
<evidence type="ECO:0000256" key="6">
    <source>
        <dbReference type="ARBA" id="ARBA00022692"/>
    </source>
</evidence>
<evidence type="ECO:0000256" key="2">
    <source>
        <dbReference type="ARBA" id="ARBA00022475"/>
    </source>
</evidence>
<feature type="transmembrane region" description="Helical" evidence="11">
    <location>
        <begin position="46"/>
        <end position="66"/>
    </location>
</feature>
<dbReference type="GO" id="GO:0022857">
    <property type="term" value="F:transmembrane transporter activity"/>
    <property type="evidence" value="ECO:0007669"/>
    <property type="project" value="InterPro"/>
</dbReference>
<evidence type="ECO:0000256" key="4">
    <source>
        <dbReference type="ARBA" id="ARBA00022519"/>
    </source>
</evidence>
<feature type="transmembrane region" description="Helical" evidence="11">
    <location>
        <begin position="99"/>
        <end position="116"/>
    </location>
</feature>
<name>A0A9D9HD90_9BACT</name>
<dbReference type="GO" id="GO:0009245">
    <property type="term" value="P:lipid A biosynthetic process"/>
    <property type="evidence" value="ECO:0007669"/>
    <property type="project" value="UniProtKB-KW"/>
</dbReference>
<keyword evidence="9" id="KW-0443">Lipid metabolism</keyword>
<keyword evidence="7" id="KW-0448">Lipopolysaccharide biosynthesis</keyword>
<dbReference type="GO" id="GO:0005886">
    <property type="term" value="C:plasma membrane"/>
    <property type="evidence" value="ECO:0007669"/>
    <property type="project" value="UniProtKB-SubCell"/>
</dbReference>
<evidence type="ECO:0000313" key="14">
    <source>
        <dbReference type="Proteomes" id="UP000823637"/>
    </source>
</evidence>
<evidence type="ECO:0000256" key="7">
    <source>
        <dbReference type="ARBA" id="ARBA00022985"/>
    </source>
</evidence>
<feature type="transmembrane region" description="Helical" evidence="11">
    <location>
        <begin position="73"/>
        <end position="93"/>
    </location>
</feature>
<keyword evidence="2" id="KW-1003">Cell membrane</keyword>
<dbReference type="GO" id="GO:0009103">
    <property type="term" value="P:lipopolysaccharide biosynthetic process"/>
    <property type="evidence" value="ECO:0007669"/>
    <property type="project" value="UniProtKB-KW"/>
</dbReference>
<evidence type="ECO:0000256" key="5">
    <source>
        <dbReference type="ARBA" id="ARBA00022556"/>
    </source>
</evidence>
<keyword evidence="3" id="KW-0444">Lipid biosynthesis</keyword>
<evidence type="ECO:0000256" key="9">
    <source>
        <dbReference type="ARBA" id="ARBA00023098"/>
    </source>
</evidence>
<protein>
    <submittedName>
        <fullName evidence="13">EamA family transporter</fullName>
    </submittedName>
</protein>
<gene>
    <name evidence="13" type="ORF">IAC32_06035</name>
</gene>
<keyword evidence="8 11" id="KW-1133">Transmembrane helix</keyword>
<feature type="domain" description="EamA" evidence="12">
    <location>
        <begin position="14"/>
        <end position="116"/>
    </location>
</feature>
<dbReference type="AlphaFoldDB" id="A0A9D9HD90"/>
<reference evidence="13" key="2">
    <citation type="journal article" date="2021" name="PeerJ">
        <title>Extensive microbial diversity within the chicken gut microbiome revealed by metagenomics and culture.</title>
        <authorList>
            <person name="Gilroy R."/>
            <person name="Ravi A."/>
            <person name="Getino M."/>
            <person name="Pursley I."/>
            <person name="Horton D.L."/>
            <person name="Alikhan N.F."/>
            <person name="Baker D."/>
            <person name="Gharbi K."/>
            <person name="Hall N."/>
            <person name="Watson M."/>
            <person name="Adriaenssens E.M."/>
            <person name="Foster-Nyarko E."/>
            <person name="Jarju S."/>
            <person name="Secka A."/>
            <person name="Antonio M."/>
            <person name="Oren A."/>
            <person name="Chaudhuri R.R."/>
            <person name="La Ragione R."/>
            <person name="Hildebrand F."/>
            <person name="Pallen M.J."/>
        </authorList>
    </citation>
    <scope>NUCLEOTIDE SEQUENCE</scope>
    <source>
        <strain evidence="13">D3-1215</strain>
    </source>
</reference>
<dbReference type="Pfam" id="PF00892">
    <property type="entry name" value="EamA"/>
    <property type="match status" value="1"/>
</dbReference>
<reference evidence="13" key="1">
    <citation type="submission" date="2020-10" db="EMBL/GenBank/DDBJ databases">
        <authorList>
            <person name="Gilroy R."/>
        </authorList>
    </citation>
    <scope>NUCLEOTIDE SEQUENCE</scope>
    <source>
        <strain evidence="13">D3-1215</strain>
    </source>
</reference>
<evidence type="ECO:0000256" key="10">
    <source>
        <dbReference type="ARBA" id="ARBA00023136"/>
    </source>
</evidence>
<evidence type="ECO:0000256" key="1">
    <source>
        <dbReference type="ARBA" id="ARBA00004651"/>
    </source>
</evidence>
<dbReference type="EMBL" id="JADIMR010000090">
    <property type="protein sequence ID" value="MBO8447286.1"/>
    <property type="molecule type" value="Genomic_DNA"/>
</dbReference>
<keyword evidence="6 11" id="KW-0812">Transmembrane</keyword>
<evidence type="ECO:0000256" key="11">
    <source>
        <dbReference type="SAM" id="Phobius"/>
    </source>
</evidence>
<dbReference type="SUPFAM" id="SSF103481">
    <property type="entry name" value="Multidrug resistance efflux transporter EmrE"/>
    <property type="match status" value="1"/>
</dbReference>
<dbReference type="InterPro" id="IPR037185">
    <property type="entry name" value="EmrE-like"/>
</dbReference>
<evidence type="ECO:0000259" key="12">
    <source>
        <dbReference type="Pfam" id="PF00892"/>
    </source>
</evidence>